<dbReference type="AlphaFoldDB" id="A0A383RST0"/>
<name>A0A383RST0_9PSED</name>
<dbReference type="RefSeq" id="WP_119140533.1">
    <property type="nucleotide sequence ID" value="NZ_CBCSFL010000005.1"/>
</dbReference>
<keyword evidence="2" id="KW-1185">Reference proteome</keyword>
<evidence type="ECO:0000313" key="1">
    <source>
        <dbReference type="EMBL" id="SYX89843.1"/>
    </source>
</evidence>
<accession>A0A383RST0</accession>
<organism evidence="1 2">
    <name type="scientific">Pseudomonas reidholzensis</name>
    <dbReference type="NCBI Taxonomy" id="1785162"/>
    <lineage>
        <taxon>Bacteria</taxon>
        <taxon>Pseudomonadati</taxon>
        <taxon>Pseudomonadota</taxon>
        <taxon>Gammaproteobacteria</taxon>
        <taxon>Pseudomonadales</taxon>
        <taxon>Pseudomonadaceae</taxon>
        <taxon>Pseudomonas</taxon>
    </lineage>
</organism>
<reference evidence="2" key="1">
    <citation type="submission" date="2018-08" db="EMBL/GenBank/DDBJ databases">
        <authorList>
            <person name="Blom J."/>
        </authorList>
    </citation>
    <scope>NUCLEOTIDE SEQUENCE [LARGE SCALE GENOMIC DNA]</scope>
    <source>
        <strain evidence="2">CCOS 865</strain>
    </source>
</reference>
<protein>
    <submittedName>
        <fullName evidence="1">Uncharacterized protein</fullName>
    </submittedName>
</protein>
<proteinExistence type="predicted"/>
<gene>
    <name evidence="1" type="ORF">CCOS865_02105</name>
</gene>
<dbReference type="EMBL" id="UNOZ01000013">
    <property type="protein sequence ID" value="SYX89843.1"/>
    <property type="molecule type" value="Genomic_DNA"/>
</dbReference>
<dbReference type="OrthoDB" id="6924005at2"/>
<evidence type="ECO:0000313" key="2">
    <source>
        <dbReference type="Proteomes" id="UP000263595"/>
    </source>
</evidence>
<sequence>MDNEPSNSEVALQIGIDEAQVERYRGDTFRLGDGSWLIHFAFVMPKELRKQFTGSFTVRVERAVADLRRIDYP</sequence>
<dbReference type="Proteomes" id="UP000263595">
    <property type="component" value="Unassembled WGS sequence"/>
</dbReference>